<dbReference type="AlphaFoldDB" id="A0A6A6L8T6"/>
<accession>A0A6A6L8T6</accession>
<keyword evidence="3" id="KW-1185">Reference proteome</keyword>
<evidence type="ECO:0000313" key="3">
    <source>
        <dbReference type="Proteomes" id="UP000467840"/>
    </source>
</evidence>
<protein>
    <submittedName>
        <fullName evidence="2">Uncharacterized protein</fullName>
    </submittedName>
</protein>
<gene>
    <name evidence="2" type="ORF">GH714_010864</name>
</gene>
<feature type="compositionally biased region" description="Polar residues" evidence="1">
    <location>
        <begin position="20"/>
        <end position="38"/>
    </location>
</feature>
<organism evidence="2 3">
    <name type="scientific">Hevea brasiliensis</name>
    <name type="common">Para rubber tree</name>
    <name type="synonym">Siphonia brasiliensis</name>
    <dbReference type="NCBI Taxonomy" id="3981"/>
    <lineage>
        <taxon>Eukaryota</taxon>
        <taxon>Viridiplantae</taxon>
        <taxon>Streptophyta</taxon>
        <taxon>Embryophyta</taxon>
        <taxon>Tracheophyta</taxon>
        <taxon>Spermatophyta</taxon>
        <taxon>Magnoliopsida</taxon>
        <taxon>eudicotyledons</taxon>
        <taxon>Gunneridae</taxon>
        <taxon>Pentapetalae</taxon>
        <taxon>rosids</taxon>
        <taxon>fabids</taxon>
        <taxon>Malpighiales</taxon>
        <taxon>Euphorbiaceae</taxon>
        <taxon>Crotonoideae</taxon>
        <taxon>Micrandreae</taxon>
        <taxon>Hevea</taxon>
    </lineage>
</organism>
<reference evidence="2 3" key="1">
    <citation type="journal article" date="2020" name="Mol. Plant">
        <title>The Chromosome-Based Rubber Tree Genome Provides New Insights into Spurge Genome Evolution and Rubber Biosynthesis.</title>
        <authorList>
            <person name="Liu J."/>
            <person name="Shi C."/>
            <person name="Shi C.C."/>
            <person name="Li W."/>
            <person name="Zhang Q.J."/>
            <person name="Zhang Y."/>
            <person name="Li K."/>
            <person name="Lu H.F."/>
            <person name="Shi C."/>
            <person name="Zhu S.T."/>
            <person name="Xiao Z.Y."/>
            <person name="Nan H."/>
            <person name="Yue Y."/>
            <person name="Zhu X.G."/>
            <person name="Wu Y."/>
            <person name="Hong X.N."/>
            <person name="Fan G.Y."/>
            <person name="Tong Y."/>
            <person name="Zhang D."/>
            <person name="Mao C.L."/>
            <person name="Liu Y.L."/>
            <person name="Hao S.J."/>
            <person name="Liu W.Q."/>
            <person name="Lv M.Q."/>
            <person name="Zhang H.B."/>
            <person name="Liu Y."/>
            <person name="Hu-Tang G.R."/>
            <person name="Wang J.P."/>
            <person name="Wang J.H."/>
            <person name="Sun Y.H."/>
            <person name="Ni S.B."/>
            <person name="Chen W.B."/>
            <person name="Zhang X.C."/>
            <person name="Jiao Y.N."/>
            <person name="Eichler E.E."/>
            <person name="Li G.H."/>
            <person name="Liu X."/>
            <person name="Gao L.Z."/>
        </authorList>
    </citation>
    <scope>NUCLEOTIDE SEQUENCE [LARGE SCALE GENOMIC DNA]</scope>
    <source>
        <strain evidence="3">cv. GT1</strain>
        <tissue evidence="2">Leaf</tissue>
    </source>
</reference>
<evidence type="ECO:0000256" key="1">
    <source>
        <dbReference type="SAM" id="MobiDB-lite"/>
    </source>
</evidence>
<dbReference type="Proteomes" id="UP000467840">
    <property type="component" value="Chromosome 18"/>
</dbReference>
<name>A0A6A6L8T6_HEVBR</name>
<dbReference type="EMBL" id="JAAGAX010000012">
    <property type="protein sequence ID" value="KAF2296875.1"/>
    <property type="molecule type" value="Genomic_DNA"/>
</dbReference>
<feature type="region of interest" description="Disordered" evidence="1">
    <location>
        <begin position="1"/>
        <end position="38"/>
    </location>
</feature>
<sequence length="93" mass="10327">MLFIEMTDEGGLPSFPPRHMSSSPASFPSTPDASIGSTPGSYPSNWIMIRVIGGKFIPNGYTISTYITGTFRERQDATGYTWKDFSPSTRDFY</sequence>
<evidence type="ECO:0000313" key="2">
    <source>
        <dbReference type="EMBL" id="KAF2296875.1"/>
    </source>
</evidence>
<comment type="caution">
    <text evidence="2">The sequence shown here is derived from an EMBL/GenBank/DDBJ whole genome shotgun (WGS) entry which is preliminary data.</text>
</comment>
<proteinExistence type="predicted"/>